<sequence length="449" mass="49217">MDQFLTVAAEAVTQPIVVYSLAGGILVAAFVFWLFFFFRTRSVRRGLKRATSIITQHDSEEAFANNYESVRQELRTNTTISHSWSEFEEVLLPDPSAEPPVVRNTRSPGEYFSRNSVIAERVNLRLYNALPNLLTGFGILGTFIGLVAGIHLAGQGLGSADPTEVQNALQNLLNGASLAFTTSIAGLIASIFFNVAEKRGVHSLDNLLADWVTALDARLERVTVESLASRQLEQSRQQTLVLESFSSELAFQIADEIGKKFNADLSPTLEKLVDAVEGMRDQRKDDTGEMIGRMVGEFQESLTGSAGQELQALGDAVGTVTRELREASSETSTQLAQMADRLKATVNDINHIMDRANETATQHEQIVGANRDIIDALGEAGGRFGKLAEPIEQSASAISQSAKSLEQTMSGITESHTQIQQTVSEISQLQERLTATWESYEQRFGEVDR</sequence>
<feature type="transmembrane region" description="Helical" evidence="1">
    <location>
        <begin position="16"/>
        <end position="38"/>
    </location>
</feature>
<evidence type="ECO:0000313" key="3">
    <source>
        <dbReference type="Proteomes" id="UP001259982"/>
    </source>
</evidence>
<dbReference type="EMBL" id="JAVRHY010000032">
    <property type="protein sequence ID" value="MDT0619962.1"/>
    <property type="molecule type" value="Genomic_DNA"/>
</dbReference>
<accession>A0ABU3BBX1</accession>
<dbReference type="SUPFAM" id="SSF58104">
    <property type="entry name" value="Methyl-accepting chemotaxis protein (MCP) signaling domain"/>
    <property type="match status" value="1"/>
</dbReference>
<keyword evidence="1" id="KW-0812">Transmembrane</keyword>
<evidence type="ECO:0008006" key="4">
    <source>
        <dbReference type="Google" id="ProtNLM"/>
    </source>
</evidence>
<keyword evidence="1" id="KW-1133">Transmembrane helix</keyword>
<keyword evidence="1" id="KW-0472">Membrane</keyword>
<feature type="transmembrane region" description="Helical" evidence="1">
    <location>
        <begin position="172"/>
        <end position="193"/>
    </location>
</feature>
<feature type="transmembrane region" description="Helical" evidence="1">
    <location>
        <begin position="133"/>
        <end position="152"/>
    </location>
</feature>
<comment type="caution">
    <text evidence="2">The sequence shown here is derived from an EMBL/GenBank/DDBJ whole genome shotgun (WGS) entry which is preliminary data.</text>
</comment>
<proteinExistence type="predicted"/>
<name>A0ABU3BBX1_9GAMM</name>
<organism evidence="2 3">
    <name type="scientific">Spectribacter acetivorans</name>
    <dbReference type="NCBI Taxonomy" id="3075603"/>
    <lineage>
        <taxon>Bacteria</taxon>
        <taxon>Pseudomonadati</taxon>
        <taxon>Pseudomonadota</taxon>
        <taxon>Gammaproteobacteria</taxon>
        <taxon>Salinisphaerales</taxon>
        <taxon>Salinisphaeraceae</taxon>
        <taxon>Spectribacter</taxon>
    </lineage>
</organism>
<dbReference type="RefSeq" id="WP_311660714.1">
    <property type="nucleotide sequence ID" value="NZ_JAVRHY010000032.1"/>
</dbReference>
<dbReference type="Gene3D" id="1.10.287.950">
    <property type="entry name" value="Methyl-accepting chemotaxis protein"/>
    <property type="match status" value="1"/>
</dbReference>
<gene>
    <name evidence="2" type="ORF">RM531_15950</name>
</gene>
<keyword evidence="3" id="KW-1185">Reference proteome</keyword>
<dbReference type="Proteomes" id="UP001259982">
    <property type="component" value="Unassembled WGS sequence"/>
</dbReference>
<protein>
    <recommendedName>
        <fullName evidence="4">MotA/TolQ/ExbB proton channel family protein</fullName>
    </recommendedName>
</protein>
<reference evidence="2 3" key="1">
    <citation type="submission" date="2023-09" db="EMBL/GenBank/DDBJ databases">
        <authorList>
            <person name="Rey-Velasco X."/>
        </authorList>
    </citation>
    <scope>NUCLEOTIDE SEQUENCE [LARGE SCALE GENOMIC DNA]</scope>
    <source>
        <strain evidence="2 3">P385</strain>
    </source>
</reference>
<evidence type="ECO:0000313" key="2">
    <source>
        <dbReference type="EMBL" id="MDT0619962.1"/>
    </source>
</evidence>
<evidence type="ECO:0000256" key="1">
    <source>
        <dbReference type="SAM" id="Phobius"/>
    </source>
</evidence>